<evidence type="ECO:0000256" key="2">
    <source>
        <dbReference type="HAMAP-Rule" id="MF_01867"/>
    </source>
</evidence>
<dbReference type="Pfam" id="PF10079">
    <property type="entry name" value="Rossmann-like_BshC"/>
    <property type="match status" value="1"/>
</dbReference>
<evidence type="ECO:0000259" key="3">
    <source>
        <dbReference type="Pfam" id="PF10079"/>
    </source>
</evidence>
<organism evidence="5 6">
    <name type="scientific">Nonlabens dokdonensis</name>
    <dbReference type="NCBI Taxonomy" id="328515"/>
    <lineage>
        <taxon>Bacteria</taxon>
        <taxon>Pseudomonadati</taxon>
        <taxon>Bacteroidota</taxon>
        <taxon>Flavobacteriia</taxon>
        <taxon>Flavobacteriales</taxon>
        <taxon>Flavobacteriaceae</taxon>
        <taxon>Nonlabens</taxon>
    </lineage>
</organism>
<dbReference type="HAMAP" id="MF_01867">
    <property type="entry name" value="BshC"/>
    <property type="match status" value="1"/>
</dbReference>
<dbReference type="InterPro" id="IPR055399">
    <property type="entry name" value="CC_BshC"/>
</dbReference>
<evidence type="ECO:0000256" key="1">
    <source>
        <dbReference type="ARBA" id="ARBA00022598"/>
    </source>
</evidence>
<protein>
    <recommendedName>
        <fullName evidence="2">Putative cysteine ligase BshC</fullName>
        <ecNumber evidence="2">6.-.-.-</ecNumber>
    </recommendedName>
</protein>
<dbReference type="RefSeq" id="WP_015362961.1">
    <property type="nucleotide sequence ID" value="NZ_QKZR01000003.1"/>
</dbReference>
<proteinExistence type="inferred from homology"/>
<evidence type="ECO:0000313" key="6">
    <source>
        <dbReference type="Proteomes" id="UP000248584"/>
    </source>
</evidence>
<gene>
    <name evidence="2" type="primary">bshC</name>
    <name evidence="5" type="ORF">LX97_02335</name>
</gene>
<dbReference type="Proteomes" id="UP000248584">
    <property type="component" value="Unassembled WGS sequence"/>
</dbReference>
<feature type="domain" description="Bacillithiol biosynthesis BshC C-terminal coiled-coil" evidence="4">
    <location>
        <begin position="373"/>
        <end position="529"/>
    </location>
</feature>
<dbReference type="EMBL" id="QKZR01000003">
    <property type="protein sequence ID" value="PZX39975.1"/>
    <property type="molecule type" value="Genomic_DNA"/>
</dbReference>
<dbReference type="PIRSF" id="PIRSF012535">
    <property type="entry name" value="UCP012535"/>
    <property type="match status" value="1"/>
</dbReference>
<keyword evidence="6" id="KW-1185">Reference proteome</keyword>
<name>A0ABX5PXT9_9FLAO</name>
<comment type="similarity">
    <text evidence="2">Belongs to the BshC family.</text>
</comment>
<accession>A0ABX5PXT9</accession>
<sequence>MQQPYQSIRHFSDLMSDFLDEKEHLKPLYHRFPHSKNFEDQIVEKKTEWKDAQNKRDVLSKVLEKQYQTIEDKKLSFENIKLLQDPNTFTITTGHQLNLFTGPLYFLYKIISTINLCKKLKQLHPTCNFVPIYWMATEDHDFEEIQFFNYADKKVVYNREATGGVGRLSTQGLDDVLSVFKNILGKHDNALEVIRLFKKGYLENENLADATRAIAHELFKNDGLVVLDADDASLKSIATPYFKDELISQASFHAVKNTLEEWPEQYKIQVNPREINLFYLTDDYRKRIIEKDGTYLIDETELSFSKDEILEELKKHPERFSPNVIMRPLYQEIILPNLCYIGGGGEMAYWLELKNYFDSQKVTFPILLLRNSALLATSKQLQKVEKLGLSIWDLFQLDHELTTQLTHQISDIKIDFTPQKLHLKKQFAELHELALKTDPSFENAVSAQERKQIKGLEKLEKRLLKAQKRKLKHHLDRALLLKKELFPNDSLQERQTNFSYFYQEYGTEFIEIIKESLDPLDLRFTVIEL</sequence>
<dbReference type="Pfam" id="PF24850">
    <property type="entry name" value="CC_BshC"/>
    <property type="match status" value="1"/>
</dbReference>
<comment type="caution">
    <text evidence="5">The sequence shown here is derived from an EMBL/GenBank/DDBJ whole genome shotgun (WGS) entry which is preliminary data.</text>
</comment>
<dbReference type="NCBIfam" id="TIGR03998">
    <property type="entry name" value="thiol_BshC"/>
    <property type="match status" value="1"/>
</dbReference>
<evidence type="ECO:0000313" key="5">
    <source>
        <dbReference type="EMBL" id="PZX39975.1"/>
    </source>
</evidence>
<dbReference type="InterPro" id="IPR011199">
    <property type="entry name" value="Bacillithiol_biosynth_BshC"/>
</dbReference>
<dbReference type="EC" id="6.-.-.-" evidence="2"/>
<feature type="domain" description="Bacillithiol biosynthesis BshC N-terminal Rossmann-like" evidence="3">
    <location>
        <begin position="8"/>
        <end position="371"/>
    </location>
</feature>
<reference evidence="5 6" key="1">
    <citation type="submission" date="2018-06" db="EMBL/GenBank/DDBJ databases">
        <title>Genomic Encyclopedia of Archaeal and Bacterial Type Strains, Phase II (KMG-II): from individual species to whole genera.</title>
        <authorList>
            <person name="Goeker M."/>
        </authorList>
    </citation>
    <scope>NUCLEOTIDE SEQUENCE [LARGE SCALE GENOMIC DNA]</scope>
    <source>
        <strain evidence="5 6">DSM 17205</strain>
    </source>
</reference>
<dbReference type="InterPro" id="IPR055398">
    <property type="entry name" value="Rossmann-like_BshC"/>
</dbReference>
<keyword evidence="1 2" id="KW-0436">Ligase</keyword>
<evidence type="ECO:0000259" key="4">
    <source>
        <dbReference type="Pfam" id="PF24850"/>
    </source>
</evidence>